<proteinExistence type="predicted"/>
<evidence type="ECO:0000256" key="1">
    <source>
        <dbReference type="SAM" id="MobiDB-lite"/>
    </source>
</evidence>
<evidence type="ECO:0000313" key="3">
    <source>
        <dbReference type="Proteomes" id="UP001178507"/>
    </source>
</evidence>
<dbReference type="Proteomes" id="UP001178507">
    <property type="component" value="Unassembled WGS sequence"/>
</dbReference>
<name>A0AA36IGF3_9DINO</name>
<keyword evidence="3" id="KW-1185">Reference proteome</keyword>
<organism evidence="2 3">
    <name type="scientific">Effrenium voratum</name>
    <dbReference type="NCBI Taxonomy" id="2562239"/>
    <lineage>
        <taxon>Eukaryota</taxon>
        <taxon>Sar</taxon>
        <taxon>Alveolata</taxon>
        <taxon>Dinophyceae</taxon>
        <taxon>Suessiales</taxon>
        <taxon>Symbiodiniaceae</taxon>
        <taxon>Effrenium</taxon>
    </lineage>
</organism>
<dbReference type="AlphaFoldDB" id="A0AA36IGF3"/>
<feature type="region of interest" description="Disordered" evidence="1">
    <location>
        <begin position="43"/>
        <end position="65"/>
    </location>
</feature>
<accession>A0AA36IGF3</accession>
<sequence length="99" mass="10975">FDIAASDAITTGSCENLGIQSGRRMLRTLDELLEMDQLKVATAVGSRSRPTDHPRARRERAEKALQHPDCSAILRRKLQAGSSRCAEEDTAWNMLDGIH</sequence>
<gene>
    <name evidence="2" type="ORF">EVOR1521_LOCUS13259</name>
</gene>
<comment type="caution">
    <text evidence="2">The sequence shown here is derived from an EMBL/GenBank/DDBJ whole genome shotgun (WGS) entry which is preliminary data.</text>
</comment>
<dbReference type="EMBL" id="CAUJNA010001465">
    <property type="protein sequence ID" value="CAJ1387127.1"/>
    <property type="molecule type" value="Genomic_DNA"/>
</dbReference>
<feature type="non-terminal residue" evidence="2">
    <location>
        <position position="99"/>
    </location>
</feature>
<reference evidence="2" key="1">
    <citation type="submission" date="2023-08" db="EMBL/GenBank/DDBJ databases">
        <authorList>
            <person name="Chen Y."/>
            <person name="Shah S."/>
            <person name="Dougan E. K."/>
            <person name="Thang M."/>
            <person name="Chan C."/>
        </authorList>
    </citation>
    <scope>NUCLEOTIDE SEQUENCE</scope>
</reference>
<protein>
    <submittedName>
        <fullName evidence="2">Uncharacterized protein</fullName>
    </submittedName>
</protein>
<feature type="compositionally biased region" description="Basic and acidic residues" evidence="1">
    <location>
        <begin position="49"/>
        <end position="65"/>
    </location>
</feature>
<evidence type="ECO:0000313" key="2">
    <source>
        <dbReference type="EMBL" id="CAJ1387127.1"/>
    </source>
</evidence>